<reference evidence="1 2" key="1">
    <citation type="submission" date="2016-10" db="EMBL/GenBank/DDBJ databases">
        <authorList>
            <person name="de Groot N.N."/>
        </authorList>
    </citation>
    <scope>NUCLEOTIDE SEQUENCE [LARGE SCALE GENOMIC DNA]</scope>
    <source>
        <strain evidence="1 2">DSM 2895</strain>
    </source>
</reference>
<dbReference type="EMBL" id="FNED01000028">
    <property type="protein sequence ID" value="SDJ78885.1"/>
    <property type="molecule type" value="Genomic_DNA"/>
</dbReference>
<gene>
    <name evidence="1" type="ORF">SAMN04487909_12888</name>
</gene>
<sequence length="44" mass="5158">MNKTETELTYMDGNALLELKKECLKNNPNAKEVYKKLQEIVLMK</sequence>
<dbReference type="GeneID" id="87589782"/>
<evidence type="ECO:0000313" key="1">
    <source>
        <dbReference type="EMBL" id="SDJ78885.1"/>
    </source>
</evidence>
<name>A0A1G8WML6_ANEMI</name>
<dbReference type="RefSeq" id="WP_255322246.1">
    <property type="nucleotide sequence ID" value="NZ_BJOA01000092.1"/>
</dbReference>
<evidence type="ECO:0000313" key="2">
    <source>
        <dbReference type="Proteomes" id="UP000182836"/>
    </source>
</evidence>
<accession>A0A1G8WML6</accession>
<organism evidence="1 2">
    <name type="scientific">Aneurinibacillus migulanus</name>
    <name type="common">Bacillus migulanus</name>
    <dbReference type="NCBI Taxonomy" id="47500"/>
    <lineage>
        <taxon>Bacteria</taxon>
        <taxon>Bacillati</taxon>
        <taxon>Bacillota</taxon>
        <taxon>Bacilli</taxon>
        <taxon>Bacillales</taxon>
        <taxon>Paenibacillaceae</taxon>
        <taxon>Aneurinibacillus group</taxon>
        <taxon>Aneurinibacillus</taxon>
    </lineage>
</organism>
<dbReference type="Proteomes" id="UP000182836">
    <property type="component" value="Unassembled WGS sequence"/>
</dbReference>
<dbReference type="AlphaFoldDB" id="A0A1G8WML6"/>
<proteinExistence type="predicted"/>
<protein>
    <submittedName>
        <fullName evidence="1">Uncharacterized protein</fullName>
    </submittedName>
</protein>